<comment type="subcellular location">
    <subcellularLocation>
        <location evidence="10">Cell inner membrane</location>
    </subcellularLocation>
    <subcellularLocation>
        <location evidence="2">Cell membrane</location>
        <topology evidence="2">Single-pass membrane protein</topology>
    </subcellularLocation>
</comment>
<evidence type="ECO:0000313" key="13">
    <source>
        <dbReference type="Proteomes" id="UP000463975"/>
    </source>
</evidence>
<keyword evidence="6 10" id="KW-0812">Transmembrane</keyword>
<dbReference type="Proteomes" id="UP000463975">
    <property type="component" value="Plasmid unnamed1"/>
</dbReference>
<keyword evidence="12" id="KW-0969">Cilium</keyword>
<dbReference type="PANTHER" id="PTHR35091:SF2">
    <property type="entry name" value="FLAGELLAR PROTEIN FLIL"/>
    <property type="match status" value="1"/>
</dbReference>
<evidence type="ECO:0000256" key="2">
    <source>
        <dbReference type="ARBA" id="ARBA00004162"/>
    </source>
</evidence>
<dbReference type="GO" id="GO:0009425">
    <property type="term" value="C:bacterial-type flagellum basal body"/>
    <property type="evidence" value="ECO:0007669"/>
    <property type="project" value="InterPro"/>
</dbReference>
<keyword evidence="10" id="KW-0997">Cell inner membrane</keyword>
<feature type="transmembrane region" description="Helical" evidence="10">
    <location>
        <begin position="34"/>
        <end position="53"/>
    </location>
</feature>
<dbReference type="AlphaFoldDB" id="A0A6P1NJ06"/>
<comment type="function">
    <text evidence="1 10">Controls the rotational direction of flagella during chemotaxis.</text>
</comment>
<dbReference type="GO" id="GO:0071978">
    <property type="term" value="P:bacterial-type flagellum-dependent swarming motility"/>
    <property type="evidence" value="ECO:0007669"/>
    <property type="project" value="TreeGrafter"/>
</dbReference>
<evidence type="ECO:0000313" key="12">
    <source>
        <dbReference type="EMBL" id="QHI96510.1"/>
    </source>
</evidence>
<keyword evidence="13" id="KW-1185">Reference proteome</keyword>
<keyword evidence="7 10" id="KW-0283">Flagellar rotation</keyword>
<dbReference type="RefSeq" id="WP_160619567.1">
    <property type="nucleotide sequence ID" value="NZ_CP047653.1"/>
</dbReference>
<keyword evidence="4" id="KW-1003">Cell membrane</keyword>
<dbReference type="GO" id="GO:0005886">
    <property type="term" value="C:plasma membrane"/>
    <property type="evidence" value="ECO:0007669"/>
    <property type="project" value="UniProtKB-SubCell"/>
</dbReference>
<evidence type="ECO:0000256" key="5">
    <source>
        <dbReference type="ARBA" id="ARBA00022500"/>
    </source>
</evidence>
<name>A0A6P1NJ06_9PROT</name>
<evidence type="ECO:0000256" key="4">
    <source>
        <dbReference type="ARBA" id="ARBA00022475"/>
    </source>
</evidence>
<feature type="region of interest" description="Disordered" evidence="11">
    <location>
        <begin position="1"/>
        <end position="24"/>
    </location>
</feature>
<dbReference type="EMBL" id="CP047653">
    <property type="protein sequence ID" value="QHI96510.1"/>
    <property type="molecule type" value="Genomic_DNA"/>
</dbReference>
<keyword evidence="12" id="KW-0966">Cell projection</keyword>
<evidence type="ECO:0000256" key="11">
    <source>
        <dbReference type="SAM" id="MobiDB-lite"/>
    </source>
</evidence>
<evidence type="ECO:0000256" key="3">
    <source>
        <dbReference type="ARBA" id="ARBA00008281"/>
    </source>
</evidence>
<keyword evidence="9 10" id="KW-0472">Membrane</keyword>
<evidence type="ECO:0000256" key="10">
    <source>
        <dbReference type="RuleBase" id="RU364125"/>
    </source>
</evidence>
<proteinExistence type="inferred from homology"/>
<evidence type="ECO:0000256" key="8">
    <source>
        <dbReference type="ARBA" id="ARBA00022989"/>
    </source>
</evidence>
<accession>A0A6P1NJ06</accession>
<dbReference type="KEGG" id="bomb:GT348_09130"/>
<feature type="compositionally biased region" description="Polar residues" evidence="11">
    <location>
        <begin position="1"/>
        <end position="22"/>
    </location>
</feature>
<organism evidence="12 13">
    <name type="scientific">Aristophania vespae</name>
    <dbReference type="NCBI Taxonomy" id="2697033"/>
    <lineage>
        <taxon>Bacteria</taxon>
        <taxon>Pseudomonadati</taxon>
        <taxon>Pseudomonadota</taxon>
        <taxon>Alphaproteobacteria</taxon>
        <taxon>Acetobacterales</taxon>
        <taxon>Acetobacteraceae</taxon>
        <taxon>Aristophania</taxon>
    </lineage>
</organism>
<dbReference type="InterPro" id="IPR005503">
    <property type="entry name" value="FliL"/>
</dbReference>
<geneLocation type="plasmid" evidence="12 13">
    <name>unnamed1</name>
</geneLocation>
<comment type="similarity">
    <text evidence="3 10">Belongs to the FliL family.</text>
</comment>
<evidence type="ECO:0000256" key="6">
    <source>
        <dbReference type="ARBA" id="ARBA00022692"/>
    </source>
</evidence>
<reference evidence="12 13" key="1">
    <citation type="submission" date="2020-01" db="EMBL/GenBank/DDBJ databases">
        <title>Genome sequencing of strain KACC 21507.</title>
        <authorList>
            <person name="Heo J."/>
            <person name="Kim S.-J."/>
            <person name="Kim J.-S."/>
            <person name="Hong S.-B."/>
            <person name="Kwon S.-W."/>
        </authorList>
    </citation>
    <scope>NUCLEOTIDE SEQUENCE [LARGE SCALE GENOMIC DNA]</scope>
    <source>
        <strain evidence="12 13">KACC 21507</strain>
        <plasmid evidence="12 13">unnamed1</plasmid>
    </source>
</reference>
<gene>
    <name evidence="12" type="ORF">GT348_09130</name>
</gene>
<keyword evidence="12" id="KW-0614">Plasmid</keyword>
<evidence type="ECO:0000256" key="7">
    <source>
        <dbReference type="ARBA" id="ARBA00022779"/>
    </source>
</evidence>
<keyword evidence="8 10" id="KW-1133">Transmembrane helix</keyword>
<keyword evidence="12" id="KW-0282">Flagellum</keyword>
<evidence type="ECO:0000256" key="9">
    <source>
        <dbReference type="ARBA" id="ARBA00023136"/>
    </source>
</evidence>
<keyword evidence="5 10" id="KW-0145">Chemotaxis</keyword>
<protein>
    <recommendedName>
        <fullName evidence="10">Flagellar protein FliL</fullName>
    </recommendedName>
</protein>
<evidence type="ECO:0000256" key="1">
    <source>
        <dbReference type="ARBA" id="ARBA00002254"/>
    </source>
</evidence>
<dbReference type="PANTHER" id="PTHR35091">
    <property type="entry name" value="FLAGELLAR PROTEIN FLIL"/>
    <property type="match status" value="1"/>
</dbReference>
<dbReference type="GO" id="GO:0006935">
    <property type="term" value="P:chemotaxis"/>
    <property type="evidence" value="ECO:0007669"/>
    <property type="project" value="UniProtKB-KW"/>
</dbReference>
<dbReference type="Pfam" id="PF03748">
    <property type="entry name" value="FliL"/>
    <property type="match status" value="1"/>
</dbReference>
<sequence length="180" mass="20007">MNDSPSNLESQETGDGQSLTNNDPKKKKITKKRLIIIGAACCVVFGGGCILSWEEGFFPFSSSKNKQAHEQEERIKNLLASHLLLGIPAVTANLDGGNGNTVYVKMAANVEIDGRYDSATLQEVIPKVQDVFQTYLHETRPQELHGSGFYRLKETILRRLRVTLSPLNVTNIYITELLTQ</sequence>